<comment type="subcellular location">
    <subcellularLocation>
        <location evidence="2">Cell membrane</location>
    </subcellularLocation>
</comment>
<dbReference type="InterPro" id="IPR036097">
    <property type="entry name" value="HisK_dim/P_sf"/>
</dbReference>
<keyword evidence="11 13" id="KW-0472">Membrane</keyword>
<dbReference type="PROSITE" id="PS50109">
    <property type="entry name" value="HIS_KIN"/>
    <property type="match status" value="2"/>
</dbReference>
<dbReference type="SMART" id="SM00387">
    <property type="entry name" value="HATPase_c"/>
    <property type="match status" value="2"/>
</dbReference>
<dbReference type="CDD" id="cd16922">
    <property type="entry name" value="HATPase_EvgS-ArcB-TorS-like"/>
    <property type="match status" value="1"/>
</dbReference>
<dbReference type="InterPro" id="IPR036890">
    <property type="entry name" value="HATPase_C_sf"/>
</dbReference>
<dbReference type="Pfam" id="PF00512">
    <property type="entry name" value="HisKA"/>
    <property type="match status" value="1"/>
</dbReference>
<dbReference type="SUPFAM" id="SSF52172">
    <property type="entry name" value="CheY-like"/>
    <property type="match status" value="1"/>
</dbReference>
<evidence type="ECO:0000256" key="12">
    <source>
        <dbReference type="PROSITE-ProRule" id="PRU00169"/>
    </source>
</evidence>
<evidence type="ECO:0000256" key="7">
    <source>
        <dbReference type="ARBA" id="ARBA00022741"/>
    </source>
</evidence>
<dbReference type="Pfam" id="PF07695">
    <property type="entry name" value="7TMR-DISM_7TM"/>
    <property type="match status" value="1"/>
</dbReference>
<evidence type="ECO:0000256" key="9">
    <source>
        <dbReference type="ARBA" id="ARBA00022840"/>
    </source>
</evidence>
<dbReference type="Gene3D" id="3.40.50.2300">
    <property type="match status" value="1"/>
</dbReference>
<evidence type="ECO:0000313" key="17">
    <source>
        <dbReference type="Proteomes" id="UP000682134"/>
    </source>
</evidence>
<dbReference type="Pfam" id="PF06580">
    <property type="entry name" value="His_kinase"/>
    <property type="match status" value="1"/>
</dbReference>
<dbReference type="SUPFAM" id="SSF55874">
    <property type="entry name" value="ATPase domain of HSP90 chaperone/DNA topoisomerase II/histidine kinase"/>
    <property type="match status" value="2"/>
</dbReference>
<dbReference type="AlphaFoldDB" id="A0A940NRA2"/>
<dbReference type="InterPro" id="IPR003594">
    <property type="entry name" value="HATPase_dom"/>
</dbReference>
<dbReference type="PROSITE" id="PS50110">
    <property type="entry name" value="RESPONSE_REGULATORY"/>
    <property type="match status" value="1"/>
</dbReference>
<dbReference type="Pfam" id="PF00072">
    <property type="entry name" value="Response_reg"/>
    <property type="match status" value="1"/>
</dbReference>
<dbReference type="GO" id="GO:0000155">
    <property type="term" value="F:phosphorelay sensor kinase activity"/>
    <property type="evidence" value="ECO:0007669"/>
    <property type="project" value="InterPro"/>
</dbReference>
<dbReference type="GO" id="GO:0005524">
    <property type="term" value="F:ATP binding"/>
    <property type="evidence" value="ECO:0007669"/>
    <property type="project" value="UniProtKB-KW"/>
</dbReference>
<keyword evidence="7" id="KW-0547">Nucleotide-binding</keyword>
<keyword evidence="13" id="KW-1133">Transmembrane helix</keyword>
<feature type="transmembrane region" description="Helical" evidence="13">
    <location>
        <begin position="264"/>
        <end position="283"/>
    </location>
</feature>
<dbReference type="PANTHER" id="PTHR43047">
    <property type="entry name" value="TWO-COMPONENT HISTIDINE PROTEIN KINASE"/>
    <property type="match status" value="1"/>
</dbReference>
<comment type="caution">
    <text evidence="16">The sequence shown here is derived from an EMBL/GenBank/DDBJ whole genome shotgun (WGS) entry which is preliminary data.</text>
</comment>
<dbReference type="InterPro" id="IPR008979">
    <property type="entry name" value="Galactose-bd-like_sf"/>
</dbReference>
<dbReference type="GO" id="GO:0005886">
    <property type="term" value="C:plasma membrane"/>
    <property type="evidence" value="ECO:0007669"/>
    <property type="project" value="UniProtKB-SubCell"/>
</dbReference>
<dbReference type="InterPro" id="IPR011623">
    <property type="entry name" value="7TMR_DISM_rcpt_extracell_dom1"/>
</dbReference>
<dbReference type="Gene3D" id="3.30.565.10">
    <property type="entry name" value="Histidine kinase-like ATPase, C-terminal domain"/>
    <property type="match status" value="2"/>
</dbReference>
<feature type="domain" description="Histidine kinase" evidence="14">
    <location>
        <begin position="904"/>
        <end position="1003"/>
    </location>
</feature>
<protein>
    <recommendedName>
        <fullName evidence="3">histidine kinase</fullName>
        <ecNumber evidence="3">2.7.13.3</ecNumber>
    </recommendedName>
</protein>
<dbReference type="SUPFAM" id="SSF47384">
    <property type="entry name" value="Homodimeric domain of signal transducing histidine kinase"/>
    <property type="match status" value="1"/>
</dbReference>
<evidence type="ECO:0000256" key="3">
    <source>
        <dbReference type="ARBA" id="ARBA00012438"/>
    </source>
</evidence>
<keyword evidence="5 12" id="KW-0597">Phosphoprotein</keyword>
<evidence type="ECO:0000256" key="5">
    <source>
        <dbReference type="ARBA" id="ARBA00022553"/>
    </source>
</evidence>
<feature type="transmembrane region" description="Helical" evidence="13">
    <location>
        <begin position="226"/>
        <end position="244"/>
    </location>
</feature>
<proteinExistence type="predicted"/>
<dbReference type="InterPro" id="IPR010559">
    <property type="entry name" value="Sig_transdc_His_kin_internal"/>
</dbReference>
<keyword evidence="17" id="KW-1185">Reference proteome</keyword>
<dbReference type="InterPro" id="IPR003661">
    <property type="entry name" value="HisK_dim/P_dom"/>
</dbReference>
<feature type="transmembrane region" description="Helical" evidence="13">
    <location>
        <begin position="349"/>
        <end position="371"/>
    </location>
</feature>
<organism evidence="16 17">
    <name type="scientific">Gottfriedia endophytica</name>
    <dbReference type="NCBI Taxonomy" id="2820819"/>
    <lineage>
        <taxon>Bacteria</taxon>
        <taxon>Bacillati</taxon>
        <taxon>Bacillota</taxon>
        <taxon>Bacilli</taxon>
        <taxon>Bacillales</taxon>
        <taxon>Bacillaceae</taxon>
        <taxon>Gottfriedia</taxon>
    </lineage>
</organism>
<evidence type="ECO:0000256" key="6">
    <source>
        <dbReference type="ARBA" id="ARBA00022679"/>
    </source>
</evidence>
<evidence type="ECO:0000256" key="4">
    <source>
        <dbReference type="ARBA" id="ARBA00022475"/>
    </source>
</evidence>
<evidence type="ECO:0000256" key="2">
    <source>
        <dbReference type="ARBA" id="ARBA00004236"/>
    </source>
</evidence>
<feature type="transmembrane region" description="Helical" evidence="13">
    <location>
        <begin position="202"/>
        <end position="219"/>
    </location>
</feature>
<keyword evidence="6" id="KW-0808">Transferase</keyword>
<dbReference type="PRINTS" id="PR00344">
    <property type="entry name" value="BCTRLSENSOR"/>
</dbReference>
<feature type="transmembrane region" description="Helical" evidence="13">
    <location>
        <begin position="320"/>
        <end position="342"/>
    </location>
</feature>
<evidence type="ECO:0000259" key="15">
    <source>
        <dbReference type="PROSITE" id="PS50110"/>
    </source>
</evidence>
<feature type="transmembrane region" description="Helical" evidence="13">
    <location>
        <begin position="295"/>
        <end position="314"/>
    </location>
</feature>
<evidence type="ECO:0000313" key="16">
    <source>
        <dbReference type="EMBL" id="MBP0726113.1"/>
    </source>
</evidence>
<name>A0A940NRA2_9BACI</name>
<evidence type="ECO:0000256" key="11">
    <source>
        <dbReference type="ARBA" id="ARBA00023136"/>
    </source>
</evidence>
<evidence type="ECO:0000259" key="14">
    <source>
        <dbReference type="PROSITE" id="PS50109"/>
    </source>
</evidence>
<evidence type="ECO:0000256" key="10">
    <source>
        <dbReference type="ARBA" id="ARBA00023012"/>
    </source>
</evidence>
<comment type="catalytic activity">
    <reaction evidence="1">
        <text>ATP + protein L-histidine = ADP + protein N-phospho-L-histidine.</text>
        <dbReference type="EC" id="2.7.13.3"/>
    </reaction>
</comment>
<dbReference type="InterPro" id="IPR011006">
    <property type="entry name" value="CheY-like_superfamily"/>
</dbReference>
<keyword evidence="10" id="KW-0902">Two-component regulatory system</keyword>
<keyword evidence="8" id="KW-0418">Kinase</keyword>
<dbReference type="Pfam" id="PF02518">
    <property type="entry name" value="HATPase_c"/>
    <property type="match status" value="2"/>
</dbReference>
<dbReference type="SMART" id="SM00448">
    <property type="entry name" value="REC"/>
    <property type="match status" value="1"/>
</dbReference>
<gene>
    <name evidence="16" type="ORF">J5Y03_13100</name>
</gene>
<evidence type="ECO:0000256" key="13">
    <source>
        <dbReference type="SAM" id="Phobius"/>
    </source>
</evidence>
<keyword evidence="13" id="KW-0812">Transmembrane</keyword>
<evidence type="ECO:0000256" key="8">
    <source>
        <dbReference type="ARBA" id="ARBA00022777"/>
    </source>
</evidence>
<dbReference type="Proteomes" id="UP000682134">
    <property type="component" value="Unassembled WGS sequence"/>
</dbReference>
<accession>A0A940NRA2</accession>
<dbReference type="PANTHER" id="PTHR43047:SF72">
    <property type="entry name" value="OSMOSENSING HISTIDINE PROTEIN KINASE SLN1"/>
    <property type="match status" value="1"/>
</dbReference>
<dbReference type="FunFam" id="3.30.565.10:FF:000023">
    <property type="entry name" value="PAS domain-containing sensor histidine kinase"/>
    <property type="match status" value="1"/>
</dbReference>
<dbReference type="SMART" id="SM00388">
    <property type="entry name" value="HisKA"/>
    <property type="match status" value="1"/>
</dbReference>
<dbReference type="InterPro" id="IPR004358">
    <property type="entry name" value="Sig_transdc_His_kin-like_C"/>
</dbReference>
<dbReference type="EC" id="2.7.13.3" evidence="3"/>
<dbReference type="EMBL" id="JAGIYQ010000008">
    <property type="protein sequence ID" value="MBP0726113.1"/>
    <property type="molecule type" value="Genomic_DNA"/>
</dbReference>
<sequence length="1009" mass="115183">MKKKLIIAFTCLVILINVYGLVIGLLSNKKANTPIAVNGILDVSMWDFKVDGVIPLDGEWEFYKGRILYPDDFKKFPALSPKIIKVPSGWNHFGSATYRLKINIRDGSPIYGIKTTNIQMSNRMIVNGKTIGESGIPKNDKSYTAKNTPYVSYIKLNPGINELIVQVANYHYSAGGGIKQSIFLGKYEDIMKLREKAIIHEWIMVTGFFIMGLYFIGLYPQRKEDLSILFFGLFSIVLSLYIASHGEKVIYMLFPSISYSTFTRIQFSTAPLNLTLLNIYIYLSFKQFYYKRFMKISVAIGLLATVFELFFHTVSSPLLYAQLIIGTMICLYMIYVLVTAIFHKVEGSVYIFFAILSIMEYSAYQGVQQFWKTSETALPPVEPFVFLLMFALQMSLRLSNTYKQISELSVQLIKTDKLKDDFLTRVSHEFKTPLHGIMNISQSMMETSATKLHPDHKERLELLTSISSRLSQLVYDILDFSKLKQGMLSTHPTGVDVHSATTVMLKIFSFMTKEKDIQLVNEVPKELSYVFVDEIRFQQILSNLIDNAIKHTENGYVAVLAKELDDVIEISVKDTGKGIEPHYLHSIFEPFYSLETTNYQGFGLGLSIVKQLIQLQGGDISVQSEIGKGTIFTFTLPAATNRDVQAPAKKMDEIVVKESGYSFTTPYYVRNNGRYTILIVDDQYSNLKVLLDALESSEYNVIAVKNGYEAIEQLKKHRSIDLVILDLMMPGMSGYEVCQWIRKQYNLVELPILLVTAAIQQQDKLAAFQIGANDFLQKPFDLAELKARVQSLLSMKEAVTKSLEMESAFLQSQIKPHFLYNVLNTIMALSYKDVEKSRKLTIDFSDYLRRSFDFSNTNKYILFEKEISLIRSYVEIEKTRFKERIQIDYEIEASMMDVRIPPLLIQPLVENAIRHGIGSLLEGGTVKIRAYKDELFAYYRIEDNGVGMDKKRIEELFIRDSTTKSVGLKNIQQRLKNLYGTELKIESKVGEGTNVTLQIPLSNQMRNID</sequence>
<dbReference type="InterPro" id="IPR005467">
    <property type="entry name" value="His_kinase_dom"/>
</dbReference>
<reference evidence="16" key="1">
    <citation type="submission" date="2021-04" db="EMBL/GenBank/DDBJ databases">
        <title>Genome seq and assembly of Bacillus sp.</title>
        <authorList>
            <person name="Chhetri G."/>
        </authorList>
    </citation>
    <scope>NUCLEOTIDE SEQUENCE</scope>
    <source>
        <strain evidence="16">RG28</strain>
    </source>
</reference>
<dbReference type="GO" id="GO:0009927">
    <property type="term" value="F:histidine phosphotransfer kinase activity"/>
    <property type="evidence" value="ECO:0007669"/>
    <property type="project" value="TreeGrafter"/>
</dbReference>
<evidence type="ECO:0000256" key="1">
    <source>
        <dbReference type="ARBA" id="ARBA00000085"/>
    </source>
</evidence>
<feature type="modified residue" description="4-aspartylphosphate" evidence="12">
    <location>
        <position position="726"/>
    </location>
</feature>
<feature type="domain" description="Histidine kinase" evidence="14">
    <location>
        <begin position="425"/>
        <end position="640"/>
    </location>
</feature>
<keyword evidence="4" id="KW-1003">Cell membrane</keyword>
<dbReference type="SUPFAM" id="SSF49785">
    <property type="entry name" value="Galactose-binding domain-like"/>
    <property type="match status" value="1"/>
</dbReference>
<dbReference type="Gene3D" id="1.10.287.130">
    <property type="match status" value="1"/>
</dbReference>
<feature type="domain" description="Response regulatory" evidence="15">
    <location>
        <begin position="676"/>
        <end position="793"/>
    </location>
</feature>
<dbReference type="RefSeq" id="WP_209406387.1">
    <property type="nucleotide sequence ID" value="NZ_JAGIYQ010000008.1"/>
</dbReference>
<dbReference type="InterPro" id="IPR001789">
    <property type="entry name" value="Sig_transdc_resp-reg_receiver"/>
</dbReference>
<keyword evidence="9" id="KW-0067">ATP-binding</keyword>
<dbReference type="CDD" id="cd00082">
    <property type="entry name" value="HisKA"/>
    <property type="match status" value="1"/>
</dbReference>